<dbReference type="EMBL" id="JPGG01000018">
    <property type="protein sequence ID" value="KGC09918.1"/>
    <property type="molecule type" value="Genomic_DNA"/>
</dbReference>
<feature type="domain" description="DUF6884" evidence="1">
    <location>
        <begin position="12"/>
        <end position="120"/>
    </location>
</feature>
<organism evidence="2 3">
    <name type="scientific">Burkholderia gladioli</name>
    <name type="common">Pseudomonas marginata</name>
    <name type="synonym">Phytomonas marginata</name>
    <dbReference type="NCBI Taxonomy" id="28095"/>
    <lineage>
        <taxon>Bacteria</taxon>
        <taxon>Pseudomonadati</taxon>
        <taxon>Pseudomonadota</taxon>
        <taxon>Betaproteobacteria</taxon>
        <taxon>Burkholderiales</taxon>
        <taxon>Burkholderiaceae</taxon>
        <taxon>Burkholderia</taxon>
    </lineage>
</organism>
<dbReference type="AlphaFoldDB" id="A0AAW3EQ19"/>
<gene>
    <name evidence="2" type="primary">locus8</name>
    <name evidence="2" type="ORF">DM48_6708</name>
</gene>
<protein>
    <submittedName>
        <fullName evidence="2">Gp8 domain protein</fullName>
    </submittedName>
</protein>
<evidence type="ECO:0000313" key="2">
    <source>
        <dbReference type="EMBL" id="KGC09918.1"/>
    </source>
</evidence>
<evidence type="ECO:0000313" key="3">
    <source>
        <dbReference type="Proteomes" id="UP000029590"/>
    </source>
</evidence>
<dbReference type="RefSeq" id="WP_059443156.1">
    <property type="nucleotide sequence ID" value="NZ_KN150849.1"/>
</dbReference>
<accession>A0AAW3EQ19</accession>
<proteinExistence type="predicted"/>
<dbReference type="Pfam" id="PF21818">
    <property type="entry name" value="DUF6884"/>
    <property type="match status" value="1"/>
</dbReference>
<reference evidence="2 3" key="1">
    <citation type="submission" date="2014-04" db="EMBL/GenBank/DDBJ databases">
        <authorList>
            <person name="Bishop-Lilly K.A."/>
            <person name="Broomall S.M."/>
            <person name="Chain P.S."/>
            <person name="Chertkov O."/>
            <person name="Coyne S.R."/>
            <person name="Daligault H.E."/>
            <person name="Davenport K.W."/>
            <person name="Erkkila T."/>
            <person name="Frey K.G."/>
            <person name="Gibbons H.S."/>
            <person name="Gu W."/>
            <person name="Jaissle J."/>
            <person name="Johnson S.L."/>
            <person name="Koroleva G.I."/>
            <person name="Ladner J.T."/>
            <person name="Lo C.-C."/>
            <person name="Minogue T.D."/>
            <person name="Munk C."/>
            <person name="Palacios G.F."/>
            <person name="Redden C.L."/>
            <person name="Rosenzweig C.N."/>
            <person name="Scholz M.B."/>
            <person name="Teshima H."/>
            <person name="Xu Y."/>
        </authorList>
    </citation>
    <scope>NUCLEOTIDE SEQUENCE [LARGE SCALE GENOMIC DNA]</scope>
    <source>
        <strain evidence="3">gladioli</strain>
    </source>
</reference>
<name>A0AAW3EQ19_BURGA</name>
<dbReference type="Proteomes" id="UP000029590">
    <property type="component" value="Unassembled WGS sequence"/>
</dbReference>
<comment type="caution">
    <text evidence="2">The sequence shown here is derived from an EMBL/GenBank/DDBJ whole genome shotgun (WGS) entry which is preliminary data.</text>
</comment>
<evidence type="ECO:0000259" key="1">
    <source>
        <dbReference type="Pfam" id="PF21818"/>
    </source>
</evidence>
<sequence length="153" mass="16621">MTLYNQTAERLVVLACSATKLAHAAPAIELYRGVMYSTYRANVQAETAPAVMILSARHGFIRPDTVIEPYEQRMTEARAEAWLEELASAMPAAWPAGARTILLAGGKNYRRVMRAAFERQAECGIGPAGASVAETSGALGYQRQQRSAYLRGA</sequence>
<dbReference type="InterPro" id="IPR049251">
    <property type="entry name" value="DUF6884"/>
</dbReference>